<protein>
    <submittedName>
        <fullName evidence="1">Uncharacterized protein</fullName>
    </submittedName>
</protein>
<dbReference type="PROSITE" id="PS51257">
    <property type="entry name" value="PROKAR_LIPOPROTEIN"/>
    <property type="match status" value="1"/>
</dbReference>
<proteinExistence type="predicted"/>
<feature type="non-terminal residue" evidence="1">
    <location>
        <position position="100"/>
    </location>
</feature>
<dbReference type="InterPro" id="IPR011990">
    <property type="entry name" value="TPR-like_helical_dom_sf"/>
</dbReference>
<gene>
    <name evidence="1" type="ORF">S06H3_26121</name>
</gene>
<sequence length="100" mass="11582">MKILLIKINIVLFVLFLITSCNDEALEKFPLDEISNQTFWNTSSDLESFNNSIYNMAKNDNKYWVMLGFGTGGKPHVSSPMLDEMTDNYATNYTDHLWYV</sequence>
<dbReference type="EMBL" id="BARV01015074">
    <property type="protein sequence ID" value="GAI26562.1"/>
    <property type="molecule type" value="Genomic_DNA"/>
</dbReference>
<dbReference type="SUPFAM" id="SSF48452">
    <property type="entry name" value="TPR-like"/>
    <property type="match status" value="1"/>
</dbReference>
<dbReference type="Gene3D" id="1.25.40.390">
    <property type="match status" value="1"/>
</dbReference>
<comment type="caution">
    <text evidence="1">The sequence shown here is derived from an EMBL/GenBank/DDBJ whole genome shotgun (WGS) entry which is preliminary data.</text>
</comment>
<reference evidence="1" key="1">
    <citation type="journal article" date="2014" name="Front. Microbiol.">
        <title>High frequency of phylogenetically diverse reductive dehalogenase-homologous genes in deep subseafloor sedimentary metagenomes.</title>
        <authorList>
            <person name="Kawai M."/>
            <person name="Futagami T."/>
            <person name="Toyoda A."/>
            <person name="Takaki Y."/>
            <person name="Nishi S."/>
            <person name="Hori S."/>
            <person name="Arai W."/>
            <person name="Tsubouchi T."/>
            <person name="Morono Y."/>
            <person name="Uchiyama I."/>
            <person name="Ito T."/>
            <person name="Fujiyama A."/>
            <person name="Inagaki F."/>
            <person name="Takami H."/>
        </authorList>
    </citation>
    <scope>NUCLEOTIDE SEQUENCE</scope>
    <source>
        <strain evidence="1">Expedition CK06-06</strain>
    </source>
</reference>
<evidence type="ECO:0000313" key="1">
    <source>
        <dbReference type="EMBL" id="GAI26562.1"/>
    </source>
</evidence>
<accession>X1M4N8</accession>
<organism evidence="1">
    <name type="scientific">marine sediment metagenome</name>
    <dbReference type="NCBI Taxonomy" id="412755"/>
    <lineage>
        <taxon>unclassified sequences</taxon>
        <taxon>metagenomes</taxon>
        <taxon>ecological metagenomes</taxon>
    </lineage>
</organism>
<name>X1M4N8_9ZZZZ</name>
<dbReference type="AlphaFoldDB" id="X1M4N8"/>